<organism evidence="6 7">
    <name type="scientific">Halosaccharopolyspora lacisalsi</name>
    <dbReference type="NCBI Taxonomy" id="1000566"/>
    <lineage>
        <taxon>Bacteria</taxon>
        <taxon>Bacillati</taxon>
        <taxon>Actinomycetota</taxon>
        <taxon>Actinomycetes</taxon>
        <taxon>Pseudonocardiales</taxon>
        <taxon>Pseudonocardiaceae</taxon>
        <taxon>Halosaccharopolyspora</taxon>
    </lineage>
</organism>
<proteinExistence type="predicted"/>
<feature type="domain" description="HTH tetR-type" evidence="5">
    <location>
        <begin position="9"/>
        <end position="69"/>
    </location>
</feature>
<name>A0A839E842_9PSEU</name>
<dbReference type="PANTHER" id="PTHR30055">
    <property type="entry name" value="HTH-TYPE TRANSCRIPTIONAL REGULATOR RUTR"/>
    <property type="match status" value="1"/>
</dbReference>
<dbReference type="PROSITE" id="PS50977">
    <property type="entry name" value="HTH_TETR_2"/>
    <property type="match status" value="1"/>
</dbReference>
<evidence type="ECO:0000256" key="1">
    <source>
        <dbReference type="ARBA" id="ARBA00023015"/>
    </source>
</evidence>
<evidence type="ECO:0000313" key="7">
    <source>
        <dbReference type="Proteomes" id="UP000569329"/>
    </source>
</evidence>
<keyword evidence="2 4" id="KW-0238">DNA-binding</keyword>
<dbReference type="PANTHER" id="PTHR30055:SF234">
    <property type="entry name" value="HTH-TYPE TRANSCRIPTIONAL REGULATOR BETI"/>
    <property type="match status" value="1"/>
</dbReference>
<keyword evidence="3" id="KW-0804">Transcription</keyword>
<dbReference type="EMBL" id="JACGWZ010000008">
    <property type="protein sequence ID" value="MBA8827441.1"/>
    <property type="molecule type" value="Genomic_DNA"/>
</dbReference>
<keyword evidence="7" id="KW-1185">Reference proteome</keyword>
<dbReference type="Gene3D" id="1.10.357.10">
    <property type="entry name" value="Tetracycline Repressor, domain 2"/>
    <property type="match status" value="1"/>
</dbReference>
<accession>A0A839E842</accession>
<evidence type="ECO:0000256" key="3">
    <source>
        <dbReference type="ARBA" id="ARBA00023163"/>
    </source>
</evidence>
<gene>
    <name evidence="6" type="ORF">FHX42_004837</name>
</gene>
<evidence type="ECO:0000256" key="4">
    <source>
        <dbReference type="PROSITE-ProRule" id="PRU00335"/>
    </source>
</evidence>
<dbReference type="GO" id="GO:0000976">
    <property type="term" value="F:transcription cis-regulatory region binding"/>
    <property type="evidence" value="ECO:0007669"/>
    <property type="project" value="TreeGrafter"/>
</dbReference>
<dbReference type="InterPro" id="IPR050109">
    <property type="entry name" value="HTH-type_TetR-like_transc_reg"/>
</dbReference>
<dbReference type="PRINTS" id="PR00455">
    <property type="entry name" value="HTHTETR"/>
</dbReference>
<feature type="DNA-binding region" description="H-T-H motif" evidence="4">
    <location>
        <begin position="32"/>
        <end position="51"/>
    </location>
</feature>
<keyword evidence="1" id="KW-0805">Transcription regulation</keyword>
<dbReference type="Pfam" id="PF00440">
    <property type="entry name" value="TetR_N"/>
    <property type="match status" value="1"/>
</dbReference>
<dbReference type="AlphaFoldDB" id="A0A839E842"/>
<sequence length="234" mass="25900">MPDRKQLPDSRADRILDAAGELLLRLGHRKVTIADVAKQARIGKGTVYLHWRTKDLLFQALLARESVELLDEALAELRRDPSEVRPHRLMRTMFLATERRPLVKALLTGDMEMLGSLADSQLGRQDAVSNAEYFASMTRHGLLRTDVAHLDYTMNAALTGFFVIDGLQPAADVPDVEARADGLAHTVRYAFEPQGQPDPDALAAAAAEVTAVFEEMSSNLGQWIYSHDPAPRSD</sequence>
<dbReference type="GO" id="GO:0003700">
    <property type="term" value="F:DNA-binding transcription factor activity"/>
    <property type="evidence" value="ECO:0007669"/>
    <property type="project" value="TreeGrafter"/>
</dbReference>
<comment type="caution">
    <text evidence="6">The sequence shown here is derived from an EMBL/GenBank/DDBJ whole genome shotgun (WGS) entry which is preliminary data.</text>
</comment>
<evidence type="ECO:0000259" key="5">
    <source>
        <dbReference type="PROSITE" id="PS50977"/>
    </source>
</evidence>
<dbReference type="SUPFAM" id="SSF46689">
    <property type="entry name" value="Homeodomain-like"/>
    <property type="match status" value="1"/>
</dbReference>
<protein>
    <submittedName>
        <fullName evidence="6">AcrR family transcriptional regulator</fullName>
    </submittedName>
</protein>
<dbReference type="RefSeq" id="WP_182546626.1">
    <property type="nucleotide sequence ID" value="NZ_JACGWZ010000008.1"/>
</dbReference>
<dbReference type="InterPro" id="IPR009057">
    <property type="entry name" value="Homeodomain-like_sf"/>
</dbReference>
<evidence type="ECO:0000256" key="2">
    <source>
        <dbReference type="ARBA" id="ARBA00023125"/>
    </source>
</evidence>
<reference evidence="6 7" key="1">
    <citation type="submission" date="2020-07" db="EMBL/GenBank/DDBJ databases">
        <title>Sequencing the genomes of 1000 actinobacteria strains.</title>
        <authorList>
            <person name="Klenk H.-P."/>
        </authorList>
    </citation>
    <scope>NUCLEOTIDE SEQUENCE [LARGE SCALE GENOMIC DNA]</scope>
    <source>
        <strain evidence="6 7">DSM 45975</strain>
    </source>
</reference>
<dbReference type="Proteomes" id="UP000569329">
    <property type="component" value="Unassembled WGS sequence"/>
</dbReference>
<dbReference type="InterPro" id="IPR001647">
    <property type="entry name" value="HTH_TetR"/>
</dbReference>
<evidence type="ECO:0000313" key="6">
    <source>
        <dbReference type="EMBL" id="MBA8827441.1"/>
    </source>
</evidence>